<dbReference type="Pfam" id="PF01556">
    <property type="entry name" value="DnaJ_C"/>
    <property type="match status" value="1"/>
</dbReference>
<dbReference type="GO" id="GO:0031072">
    <property type="term" value="F:heat shock protein binding"/>
    <property type="evidence" value="ECO:0007669"/>
    <property type="project" value="InterPro"/>
</dbReference>
<dbReference type="FunFam" id="2.60.260.20:FF:000005">
    <property type="entry name" value="Chaperone protein dnaJ 1, mitochondrial"/>
    <property type="match status" value="1"/>
</dbReference>
<feature type="binding site" evidence="11">
    <location>
        <position position="193"/>
    </location>
    <ligand>
        <name>Zn(2+)</name>
        <dbReference type="ChEBI" id="CHEBI:29105"/>
        <label>2</label>
    </ligand>
</feature>
<evidence type="ECO:0000313" key="18">
    <source>
        <dbReference type="Proteomes" id="UP000029737"/>
    </source>
</evidence>
<dbReference type="SUPFAM" id="SSF57938">
    <property type="entry name" value="DnaJ/Hsp40 cysteine-rich domain"/>
    <property type="match status" value="1"/>
</dbReference>
<feature type="binding site" evidence="11">
    <location>
        <position position="196"/>
    </location>
    <ligand>
        <name>Zn(2+)</name>
        <dbReference type="ChEBI" id="CHEBI:29105"/>
        <label>2</label>
    </ligand>
</feature>
<evidence type="ECO:0000256" key="13">
    <source>
        <dbReference type="SAM" id="MobiDB-lite"/>
    </source>
</evidence>
<dbReference type="GO" id="GO:0006260">
    <property type="term" value="P:DNA replication"/>
    <property type="evidence" value="ECO:0007669"/>
    <property type="project" value="UniProtKB-KW"/>
</dbReference>
<evidence type="ECO:0000256" key="11">
    <source>
        <dbReference type="HAMAP-Rule" id="MF_01152"/>
    </source>
</evidence>
<feature type="binding site" evidence="11">
    <location>
        <position position="167"/>
    </location>
    <ligand>
        <name>Zn(2+)</name>
        <dbReference type="ChEBI" id="CHEBI:29105"/>
        <label>2</label>
    </ligand>
</feature>
<dbReference type="PRINTS" id="PR00625">
    <property type="entry name" value="JDOMAIN"/>
</dbReference>
<proteinExistence type="inferred from homology"/>
<comment type="similarity">
    <text evidence="9 11">Belongs to the DnaJ family.</text>
</comment>
<evidence type="ECO:0000313" key="17">
    <source>
        <dbReference type="EMBL" id="KGI79726.1"/>
    </source>
</evidence>
<dbReference type="SUPFAM" id="SSF49493">
    <property type="entry name" value="HSP40/DnaJ peptide-binding domain"/>
    <property type="match status" value="2"/>
</dbReference>
<evidence type="ECO:0000256" key="10">
    <source>
        <dbReference type="ARBA" id="ARBA00067609"/>
    </source>
</evidence>
<evidence type="ECO:0000256" key="4">
    <source>
        <dbReference type="ARBA" id="ARBA00022737"/>
    </source>
</evidence>
<feature type="binding site" evidence="11">
    <location>
        <position position="210"/>
    </location>
    <ligand>
        <name>Zn(2+)</name>
        <dbReference type="ChEBI" id="CHEBI:29105"/>
        <label>1</label>
    </ligand>
</feature>
<keyword evidence="4 11" id="KW-0677">Repeat</keyword>
<evidence type="ECO:0000259" key="14">
    <source>
        <dbReference type="PROSITE" id="PS50076"/>
    </source>
</evidence>
<dbReference type="NCBIfam" id="NF008035">
    <property type="entry name" value="PRK10767.1"/>
    <property type="match status" value="1"/>
</dbReference>
<dbReference type="InterPro" id="IPR002939">
    <property type="entry name" value="DnaJ_C"/>
</dbReference>
<dbReference type="Proteomes" id="UP000029737">
    <property type="component" value="Unassembled WGS sequence"/>
</dbReference>
<dbReference type="PROSITE" id="PS51188">
    <property type="entry name" value="ZF_CR"/>
    <property type="match status" value="1"/>
</dbReference>
<dbReference type="RefSeq" id="WP_043577339.1">
    <property type="nucleotide sequence ID" value="NZ_CP022752.1"/>
</dbReference>
<feature type="binding site" evidence="11">
    <location>
        <position position="170"/>
    </location>
    <ligand>
        <name>Zn(2+)</name>
        <dbReference type="ChEBI" id="CHEBI:29105"/>
        <label>2</label>
    </ligand>
</feature>
<keyword evidence="18" id="KW-1185">Reference proteome</keyword>
<comment type="domain">
    <text evidence="11">The J domain is necessary and sufficient to stimulate DnaK ATPase activity. Zinc center 1 plays an important role in the autonomous, DnaK-independent chaperone activity of DnaJ. Zinc center 2 is essential for interaction with DnaK and for DnaJ activity.</text>
</comment>
<evidence type="ECO:0000256" key="5">
    <source>
        <dbReference type="ARBA" id="ARBA00022771"/>
    </source>
</evidence>
<evidence type="ECO:0000313" key="19">
    <source>
        <dbReference type="Proteomes" id="UP000215043"/>
    </source>
</evidence>
<feature type="zinc finger region" description="CR-type" evidence="12">
    <location>
        <begin position="137"/>
        <end position="219"/>
    </location>
</feature>
<comment type="subcellular location">
    <subcellularLocation>
        <location evidence="11">Cytoplasm</location>
    </subcellularLocation>
</comment>
<dbReference type="SUPFAM" id="SSF46565">
    <property type="entry name" value="Chaperone J-domain"/>
    <property type="match status" value="1"/>
</dbReference>
<evidence type="ECO:0000313" key="16">
    <source>
        <dbReference type="EMBL" id="ASU77963.1"/>
    </source>
</evidence>
<dbReference type="GO" id="GO:0008270">
    <property type="term" value="F:zinc ion binding"/>
    <property type="evidence" value="ECO:0007669"/>
    <property type="project" value="UniProtKB-UniRule"/>
</dbReference>
<dbReference type="PANTHER" id="PTHR43096:SF48">
    <property type="entry name" value="CHAPERONE PROTEIN DNAJ"/>
    <property type="match status" value="1"/>
</dbReference>
<comment type="cofactor">
    <cofactor evidence="11">
        <name>Zn(2+)</name>
        <dbReference type="ChEBI" id="CHEBI:29105"/>
    </cofactor>
    <text evidence="11">Binds 2 Zn(2+) ions per monomer.</text>
</comment>
<dbReference type="SMART" id="SM00271">
    <property type="entry name" value="DnaJ"/>
    <property type="match status" value="1"/>
</dbReference>
<dbReference type="EMBL" id="CP022752">
    <property type="protein sequence ID" value="ASU77963.1"/>
    <property type="molecule type" value="Genomic_DNA"/>
</dbReference>
<dbReference type="NCBIfam" id="TIGR02349">
    <property type="entry name" value="DnaJ_bact"/>
    <property type="match status" value="1"/>
</dbReference>
<evidence type="ECO:0000256" key="3">
    <source>
        <dbReference type="ARBA" id="ARBA00022723"/>
    </source>
</evidence>
<dbReference type="Gene3D" id="2.60.260.20">
    <property type="entry name" value="Urease metallochaperone UreE, N-terminal domain"/>
    <property type="match status" value="2"/>
</dbReference>
<evidence type="ECO:0000259" key="15">
    <source>
        <dbReference type="PROSITE" id="PS51188"/>
    </source>
</evidence>
<dbReference type="NCBIfam" id="NF010871">
    <property type="entry name" value="PRK14278.1"/>
    <property type="match status" value="1"/>
</dbReference>
<feature type="repeat" description="CXXCXGXG motif" evidence="11">
    <location>
        <begin position="150"/>
        <end position="157"/>
    </location>
</feature>
<evidence type="ECO:0000256" key="7">
    <source>
        <dbReference type="ARBA" id="ARBA00023016"/>
    </source>
</evidence>
<feature type="repeat" description="CXXCXGXG motif" evidence="11">
    <location>
        <begin position="167"/>
        <end position="174"/>
    </location>
</feature>
<feature type="binding site" evidence="11">
    <location>
        <position position="150"/>
    </location>
    <ligand>
        <name>Zn(2+)</name>
        <dbReference type="ChEBI" id="CHEBI:29105"/>
        <label>1</label>
    </ligand>
</feature>
<dbReference type="GO" id="GO:0005524">
    <property type="term" value="F:ATP binding"/>
    <property type="evidence" value="ECO:0007669"/>
    <property type="project" value="InterPro"/>
</dbReference>
<sequence>MAKDYYGILGVSKDATQDQIKRAYRKLARELHPDVNKEDGAQERFREVSTAYEVLSDPQKRQMVDLGGDPMDSGGGAAGARAGGDPFAGFGGLGDIMDAFFGGGAGGGSARGPRSRVQQGSDALLRLELTLEECAQGVNRDVTVDTAVVCDTCEGGGSSAGSAPATCDTCEGRGEIQSVQRSFLGQVMTSRPCPVCRGFGEVITDPCQQCGGDGRVRSRRSITVKIPAGVGDGMRVRLAGEGEVGPGGGPAGDLFVEVEELQHERFIRDGADLHCHVQVPMTAAALGTVVNIQTLDDEEELTVEPGTQPGTEYVLNGRGLPKLRSNGRVSGHGDLHVHLDVRVPTKLDGEQADLLRQLATAREEEQPEPSVSASGNGHRNGIFSRFRGFGHR</sequence>
<feature type="binding site" evidence="11">
    <location>
        <position position="207"/>
    </location>
    <ligand>
        <name>Zn(2+)</name>
        <dbReference type="ChEBI" id="CHEBI:29105"/>
        <label>1</label>
    </ligand>
</feature>
<comment type="function">
    <text evidence="11">Participates actively in the response to hyperosmotic and heat shock by preventing the aggregation of stress-denatured proteins and by disaggregating proteins, also in an autonomous, DnaK-independent fashion. Unfolded proteins bind initially to DnaJ; upon interaction with the DnaJ-bound protein, DnaK hydrolyzes its bound ATP, resulting in the formation of a stable complex. GrpE releases ADP from DnaK; ATP binding to DnaK triggers the release of the substrate protein, thus completing the reaction cycle. Several rounds of ATP-dependent interactions between DnaJ, DnaK and GrpE are required for fully efficient folding. Also involved, together with DnaK and GrpE, in the DNA replication of plasmids through activation of initiation proteins.</text>
</comment>
<reference evidence="16 19" key="2">
    <citation type="submission" date="2017-08" db="EMBL/GenBank/DDBJ databases">
        <title>The complete genome sequence of moderately halophilic actinomycete Actinopolyspora erythraea YIM 90600, the producer of novel erythromycin, novel actinopolysporins A-C and tubercidin.</title>
        <authorList>
            <person name="Yin M."/>
            <person name="Tang S."/>
        </authorList>
    </citation>
    <scope>NUCLEOTIDE SEQUENCE [LARGE SCALE GENOMIC DNA]</scope>
    <source>
        <strain evidence="16 19">YIM 90600</strain>
    </source>
</reference>
<dbReference type="CDD" id="cd10719">
    <property type="entry name" value="DnaJ_zf"/>
    <property type="match status" value="1"/>
</dbReference>
<feature type="repeat" description="CXXCXGXG motif" evidence="11">
    <location>
        <begin position="193"/>
        <end position="200"/>
    </location>
</feature>
<dbReference type="InterPro" id="IPR001623">
    <property type="entry name" value="DnaJ_domain"/>
</dbReference>
<dbReference type="KEGG" id="aey:CDG81_06180"/>
<keyword evidence="1 11" id="KW-0963">Cytoplasm</keyword>
<dbReference type="InterPro" id="IPR012724">
    <property type="entry name" value="DnaJ"/>
</dbReference>
<evidence type="ECO:0000256" key="9">
    <source>
        <dbReference type="ARBA" id="ARBA00061004"/>
    </source>
</evidence>
<feature type="repeat" description="CXXCXGXG motif" evidence="11">
    <location>
        <begin position="207"/>
        <end position="214"/>
    </location>
</feature>
<evidence type="ECO:0000256" key="6">
    <source>
        <dbReference type="ARBA" id="ARBA00022833"/>
    </source>
</evidence>
<feature type="binding site" evidence="11">
    <location>
        <position position="153"/>
    </location>
    <ligand>
        <name>Zn(2+)</name>
        <dbReference type="ChEBI" id="CHEBI:29105"/>
        <label>1</label>
    </ligand>
</feature>
<dbReference type="GO" id="GO:0051082">
    <property type="term" value="F:unfolded protein binding"/>
    <property type="evidence" value="ECO:0007669"/>
    <property type="project" value="UniProtKB-UniRule"/>
</dbReference>
<dbReference type="OrthoDB" id="9779889at2"/>
<evidence type="ECO:0000256" key="2">
    <source>
        <dbReference type="ARBA" id="ARBA00022705"/>
    </source>
</evidence>
<dbReference type="AlphaFoldDB" id="A0A099D198"/>
<keyword evidence="3 11" id="KW-0479">Metal-binding</keyword>
<evidence type="ECO:0000256" key="1">
    <source>
        <dbReference type="ARBA" id="ARBA00022490"/>
    </source>
</evidence>
<dbReference type="eggNOG" id="COG0484">
    <property type="taxonomic scope" value="Bacteria"/>
</dbReference>
<keyword evidence="2 11" id="KW-0235">DNA replication</keyword>
<dbReference type="Pfam" id="PF00226">
    <property type="entry name" value="DnaJ"/>
    <property type="match status" value="1"/>
</dbReference>
<dbReference type="FunFam" id="2.10.230.10:FF:000002">
    <property type="entry name" value="Molecular chaperone DnaJ"/>
    <property type="match status" value="1"/>
</dbReference>
<feature type="domain" description="CR-type" evidence="15">
    <location>
        <begin position="137"/>
        <end position="219"/>
    </location>
</feature>
<dbReference type="Proteomes" id="UP000215043">
    <property type="component" value="Chromosome"/>
</dbReference>
<gene>
    <name evidence="11" type="primary">dnaJ</name>
    <name evidence="16" type="ORF">CDG81_06180</name>
    <name evidence="17" type="ORF">IL38_21205</name>
</gene>
<comment type="subunit">
    <text evidence="11">Homodimer.</text>
</comment>
<dbReference type="PANTHER" id="PTHR43096">
    <property type="entry name" value="DNAJ HOMOLOG 1, MITOCHONDRIAL-RELATED"/>
    <property type="match status" value="1"/>
</dbReference>
<evidence type="ECO:0000256" key="8">
    <source>
        <dbReference type="ARBA" id="ARBA00023186"/>
    </source>
</evidence>
<dbReference type="Pfam" id="PF00684">
    <property type="entry name" value="DnaJ_CXXCXGXG"/>
    <property type="match status" value="1"/>
</dbReference>
<dbReference type="InterPro" id="IPR036410">
    <property type="entry name" value="HSP_DnaJ_Cys-rich_dom_sf"/>
</dbReference>
<dbReference type="CDD" id="cd06257">
    <property type="entry name" value="DnaJ"/>
    <property type="match status" value="1"/>
</dbReference>
<keyword evidence="8 11" id="KW-0143">Chaperone</keyword>
<dbReference type="InterPro" id="IPR001305">
    <property type="entry name" value="HSP_DnaJ_Cys-rich_dom"/>
</dbReference>
<dbReference type="InterPro" id="IPR008971">
    <property type="entry name" value="HSP40/DnaJ_pept-bd"/>
</dbReference>
<keyword evidence="5 11" id="KW-0863">Zinc-finger</keyword>
<feature type="region of interest" description="Disordered" evidence="13">
    <location>
        <begin position="361"/>
        <end position="392"/>
    </location>
</feature>
<keyword evidence="7 11" id="KW-0346">Stress response</keyword>
<dbReference type="GO" id="GO:0009408">
    <property type="term" value="P:response to heat"/>
    <property type="evidence" value="ECO:0007669"/>
    <property type="project" value="InterPro"/>
</dbReference>
<dbReference type="InterPro" id="IPR036869">
    <property type="entry name" value="J_dom_sf"/>
</dbReference>
<dbReference type="Gene3D" id="1.10.287.110">
    <property type="entry name" value="DnaJ domain"/>
    <property type="match status" value="1"/>
</dbReference>
<evidence type="ECO:0000256" key="12">
    <source>
        <dbReference type="PROSITE-ProRule" id="PRU00546"/>
    </source>
</evidence>
<dbReference type="CDD" id="cd10747">
    <property type="entry name" value="DnaJ_C"/>
    <property type="match status" value="1"/>
</dbReference>
<feature type="domain" description="J" evidence="14">
    <location>
        <begin position="4"/>
        <end position="68"/>
    </location>
</feature>
<name>A0A099D198_9ACTN</name>
<dbReference type="EMBL" id="JPMV01000039">
    <property type="protein sequence ID" value="KGI79726.1"/>
    <property type="molecule type" value="Genomic_DNA"/>
</dbReference>
<dbReference type="GO" id="GO:0042026">
    <property type="term" value="P:protein refolding"/>
    <property type="evidence" value="ECO:0007669"/>
    <property type="project" value="TreeGrafter"/>
</dbReference>
<protein>
    <recommendedName>
        <fullName evidence="10 11">Chaperone protein DnaJ</fullName>
    </recommendedName>
</protein>
<dbReference type="Gene3D" id="2.10.230.10">
    <property type="entry name" value="Heat shock protein DnaJ, cysteine-rich domain"/>
    <property type="match status" value="1"/>
</dbReference>
<accession>A0A099D198</accession>
<dbReference type="HOGENOM" id="CLU_017633_0_7_11"/>
<reference evidence="17 18" key="1">
    <citation type="journal article" date="2014" name="PLoS ONE">
        <title>Identification and Characterization of a New Erythromycin Biosynthetic Gene Cluster in Actinopolyspora erythraea YIM90600, a Novel Erythronolide-Producing Halophilic Actinomycete Isolated from Salt Field.</title>
        <authorList>
            <person name="Chen D."/>
            <person name="Feng J."/>
            <person name="Huang L."/>
            <person name="Zhang Q."/>
            <person name="Wu J."/>
            <person name="Zhu X."/>
            <person name="Duan Y."/>
            <person name="Xu Z."/>
        </authorList>
    </citation>
    <scope>NUCLEOTIDE SEQUENCE [LARGE SCALE GENOMIC DNA]</scope>
    <source>
        <strain evidence="17 18">YIM90600</strain>
    </source>
</reference>
<dbReference type="PROSITE" id="PS50076">
    <property type="entry name" value="DNAJ_2"/>
    <property type="match status" value="1"/>
</dbReference>
<keyword evidence="6 11" id="KW-0862">Zinc</keyword>
<dbReference type="GO" id="GO:0005737">
    <property type="term" value="C:cytoplasm"/>
    <property type="evidence" value="ECO:0007669"/>
    <property type="project" value="UniProtKB-SubCell"/>
</dbReference>
<dbReference type="HAMAP" id="MF_01152">
    <property type="entry name" value="DnaJ"/>
    <property type="match status" value="1"/>
</dbReference>
<organism evidence="16 19">
    <name type="scientific">Actinopolyspora erythraea</name>
    <dbReference type="NCBI Taxonomy" id="414996"/>
    <lineage>
        <taxon>Bacteria</taxon>
        <taxon>Bacillati</taxon>
        <taxon>Actinomycetota</taxon>
        <taxon>Actinomycetes</taxon>
        <taxon>Actinopolysporales</taxon>
        <taxon>Actinopolysporaceae</taxon>
        <taxon>Actinopolyspora</taxon>
    </lineage>
</organism>